<feature type="domain" description="PEP-utilising enzyme mobile" evidence="16">
    <location>
        <begin position="421"/>
        <end position="502"/>
    </location>
</feature>
<dbReference type="Gene3D" id="1.20.80.30">
    <property type="match status" value="1"/>
</dbReference>
<dbReference type="SUPFAM" id="SSF51621">
    <property type="entry name" value="Phosphoenolpyruvate/pyruvate domain"/>
    <property type="match status" value="1"/>
</dbReference>
<feature type="binding site" evidence="14">
    <location>
        <position position="767"/>
    </location>
    <ligand>
        <name>Mg(2+)</name>
        <dbReference type="ChEBI" id="CHEBI:18420"/>
    </ligand>
</feature>
<keyword evidence="19" id="KW-0670">Pyruvate</keyword>
<evidence type="ECO:0000259" key="16">
    <source>
        <dbReference type="Pfam" id="PF00391"/>
    </source>
</evidence>
<dbReference type="Gene3D" id="3.30.1490.20">
    <property type="entry name" value="ATP-grasp fold, A domain"/>
    <property type="match status" value="1"/>
</dbReference>
<dbReference type="Gene3D" id="3.20.20.60">
    <property type="entry name" value="Phosphoenolpyruvate-binding domains"/>
    <property type="match status" value="1"/>
</dbReference>
<dbReference type="Pfam" id="PF02896">
    <property type="entry name" value="PEP-utilizers_C"/>
    <property type="match status" value="1"/>
</dbReference>
<evidence type="ECO:0000256" key="1">
    <source>
        <dbReference type="ARBA" id="ARBA00001946"/>
    </source>
</evidence>
<evidence type="ECO:0000256" key="8">
    <source>
        <dbReference type="ARBA" id="ARBA00022777"/>
    </source>
</evidence>
<feature type="binding site" evidence="13">
    <location>
        <position position="767"/>
    </location>
    <ligand>
        <name>substrate</name>
    </ligand>
</feature>
<keyword evidence="9" id="KW-0067">ATP-binding</keyword>
<dbReference type="AlphaFoldDB" id="A0AAJ1Q703"/>
<dbReference type="Gene3D" id="3.30.470.20">
    <property type="entry name" value="ATP-grasp fold, B domain"/>
    <property type="match status" value="1"/>
</dbReference>
<feature type="binding site" evidence="13">
    <location>
        <position position="766"/>
    </location>
    <ligand>
        <name>substrate</name>
    </ligand>
</feature>
<evidence type="ECO:0000313" key="20">
    <source>
        <dbReference type="Proteomes" id="UP001229251"/>
    </source>
</evidence>
<dbReference type="InterPro" id="IPR008279">
    <property type="entry name" value="PEP-util_enz_mobile_dom"/>
</dbReference>
<keyword evidence="5 19" id="KW-0808">Transferase</keyword>
<feature type="domain" description="Pyruvate phosphate dikinase AMP/ATP-binding" evidence="17">
    <location>
        <begin position="59"/>
        <end position="295"/>
    </location>
</feature>
<dbReference type="EC" id="2.7.9.1" evidence="3 11"/>
<evidence type="ECO:0000256" key="12">
    <source>
        <dbReference type="PIRSR" id="PIRSR000853-1"/>
    </source>
</evidence>
<dbReference type="Gene3D" id="3.50.30.10">
    <property type="entry name" value="Phosphohistidine domain"/>
    <property type="match status" value="1"/>
</dbReference>
<dbReference type="PROSITE" id="PS00370">
    <property type="entry name" value="PEP_ENZYMES_PHOS_SITE"/>
    <property type="match status" value="1"/>
</dbReference>
<dbReference type="NCBIfam" id="TIGR01828">
    <property type="entry name" value="pyru_phos_dikin"/>
    <property type="match status" value="1"/>
</dbReference>
<dbReference type="Pfam" id="PF00391">
    <property type="entry name" value="PEP-utilizers"/>
    <property type="match status" value="1"/>
</dbReference>
<dbReference type="PANTHER" id="PTHR22931">
    <property type="entry name" value="PHOSPHOENOLPYRUVATE DIKINASE-RELATED"/>
    <property type="match status" value="1"/>
</dbReference>
<feature type="binding site" evidence="13">
    <location>
        <position position="743"/>
    </location>
    <ligand>
        <name>substrate</name>
    </ligand>
</feature>
<evidence type="ECO:0000256" key="10">
    <source>
        <dbReference type="ARBA" id="ARBA00022842"/>
    </source>
</evidence>
<dbReference type="GO" id="GO:0050242">
    <property type="term" value="F:pyruvate, phosphate dikinase activity"/>
    <property type="evidence" value="ECO:0007669"/>
    <property type="project" value="UniProtKB-UniRule"/>
</dbReference>
<evidence type="ECO:0000256" key="7">
    <source>
        <dbReference type="ARBA" id="ARBA00022741"/>
    </source>
</evidence>
<evidence type="ECO:0000256" key="9">
    <source>
        <dbReference type="ARBA" id="ARBA00022840"/>
    </source>
</evidence>
<name>A0AAJ1Q703_9LACT</name>
<comment type="similarity">
    <text evidence="2 11">Belongs to the PEP-utilizing enzyme family.</text>
</comment>
<dbReference type="RefSeq" id="WP_285066179.1">
    <property type="nucleotide sequence ID" value="NZ_JASOOE010000013.1"/>
</dbReference>
<evidence type="ECO:0000256" key="2">
    <source>
        <dbReference type="ARBA" id="ARBA00007837"/>
    </source>
</evidence>
<dbReference type="InterPro" id="IPR040442">
    <property type="entry name" value="Pyrv_kinase-like_dom_sf"/>
</dbReference>
<feature type="active site" description="Proton donor" evidence="12">
    <location>
        <position position="829"/>
    </location>
</feature>
<dbReference type="Proteomes" id="UP001229251">
    <property type="component" value="Unassembled WGS sequence"/>
</dbReference>
<keyword evidence="6 14" id="KW-0479">Metal-binding</keyword>
<dbReference type="InterPro" id="IPR000121">
    <property type="entry name" value="PEP_util_C"/>
</dbReference>
<dbReference type="GO" id="GO:0016301">
    <property type="term" value="F:kinase activity"/>
    <property type="evidence" value="ECO:0007669"/>
    <property type="project" value="UniProtKB-UniRule"/>
</dbReference>
<dbReference type="GO" id="GO:0046872">
    <property type="term" value="F:metal ion binding"/>
    <property type="evidence" value="ECO:0007669"/>
    <property type="project" value="UniProtKB-UniRule"/>
</dbReference>
<dbReference type="GO" id="GO:0005524">
    <property type="term" value="F:ATP binding"/>
    <property type="evidence" value="ECO:0007669"/>
    <property type="project" value="UniProtKB-UniRule"/>
</dbReference>
<feature type="binding site" evidence="13">
    <location>
        <position position="616"/>
    </location>
    <ligand>
        <name>substrate</name>
    </ligand>
</feature>
<dbReference type="SUPFAM" id="SSF52009">
    <property type="entry name" value="Phosphohistidine domain"/>
    <property type="match status" value="1"/>
</dbReference>
<feature type="domain" description="Pyruvate phosphate dikinase AMP/ATP-binding" evidence="17">
    <location>
        <begin position="301"/>
        <end position="352"/>
    </location>
</feature>
<keyword evidence="8" id="KW-0418">Kinase</keyword>
<keyword evidence="15" id="KW-0175">Coiled coil</keyword>
<evidence type="ECO:0000313" key="19">
    <source>
        <dbReference type="EMBL" id="MDK7187752.1"/>
    </source>
</evidence>
<evidence type="ECO:0000256" key="6">
    <source>
        <dbReference type="ARBA" id="ARBA00022723"/>
    </source>
</evidence>
<comment type="cofactor">
    <cofactor evidence="1 11 14">
        <name>Mg(2+)</name>
        <dbReference type="ChEBI" id="CHEBI:18420"/>
    </cofactor>
</comment>
<dbReference type="Pfam" id="PF01326">
    <property type="entry name" value="PPDK_N"/>
    <property type="match status" value="2"/>
</dbReference>
<evidence type="ECO:0000259" key="18">
    <source>
        <dbReference type="Pfam" id="PF02896"/>
    </source>
</evidence>
<dbReference type="Gene3D" id="1.10.189.10">
    <property type="entry name" value="Pyruvate Phosphate Dikinase, domain 2"/>
    <property type="match status" value="1"/>
</dbReference>
<feature type="binding site" evidence="13">
    <location>
        <position position="560"/>
    </location>
    <ligand>
        <name>substrate</name>
    </ligand>
</feature>
<feature type="binding site" evidence="13">
    <location>
        <position position="764"/>
    </location>
    <ligand>
        <name>substrate</name>
    </ligand>
</feature>
<keyword evidence="10 14" id="KW-0460">Magnesium</keyword>
<accession>A0AAJ1Q703</accession>
<feature type="active site" description="Tele-phosphohistidine intermediate" evidence="12">
    <location>
        <position position="454"/>
    </location>
</feature>
<evidence type="ECO:0000256" key="11">
    <source>
        <dbReference type="PIRNR" id="PIRNR000853"/>
    </source>
</evidence>
<evidence type="ECO:0000256" key="14">
    <source>
        <dbReference type="PIRSR" id="PIRSR000853-3"/>
    </source>
</evidence>
<evidence type="ECO:0000256" key="5">
    <source>
        <dbReference type="ARBA" id="ARBA00022679"/>
    </source>
</evidence>
<evidence type="ECO:0000256" key="3">
    <source>
        <dbReference type="ARBA" id="ARBA00011994"/>
    </source>
</evidence>
<dbReference type="PIRSF" id="PIRSF000853">
    <property type="entry name" value="PPDK"/>
    <property type="match status" value="1"/>
</dbReference>
<dbReference type="PANTHER" id="PTHR22931:SF9">
    <property type="entry name" value="PYRUVATE, PHOSPHATE DIKINASE 1, CHLOROPLASTIC"/>
    <property type="match status" value="1"/>
</dbReference>
<dbReference type="InterPro" id="IPR002192">
    <property type="entry name" value="PPDK_AMP/ATP-bd"/>
</dbReference>
<protein>
    <recommendedName>
        <fullName evidence="4 11">Pyruvate, phosphate dikinase</fullName>
        <ecNumber evidence="3 11">2.7.9.1</ecNumber>
    </recommendedName>
</protein>
<organism evidence="19 20">
    <name type="scientific">Facklamia hominis</name>
    <dbReference type="NCBI Taxonomy" id="178214"/>
    <lineage>
        <taxon>Bacteria</taxon>
        <taxon>Bacillati</taxon>
        <taxon>Bacillota</taxon>
        <taxon>Bacilli</taxon>
        <taxon>Lactobacillales</taxon>
        <taxon>Aerococcaceae</taxon>
        <taxon>Facklamia</taxon>
    </lineage>
</organism>
<dbReference type="EMBL" id="JASOOE010000013">
    <property type="protein sequence ID" value="MDK7187752.1"/>
    <property type="molecule type" value="Genomic_DNA"/>
</dbReference>
<dbReference type="InterPro" id="IPR010121">
    <property type="entry name" value="Pyruvate_phosphate_dikinase"/>
</dbReference>
<dbReference type="InterPro" id="IPR036637">
    <property type="entry name" value="Phosphohistidine_dom_sf"/>
</dbReference>
<proteinExistence type="inferred from homology"/>
<dbReference type="NCBIfam" id="NF004531">
    <property type="entry name" value="PRK05878.1"/>
    <property type="match status" value="1"/>
</dbReference>
<evidence type="ECO:0000256" key="13">
    <source>
        <dbReference type="PIRSR" id="PIRSR000853-2"/>
    </source>
</evidence>
<evidence type="ECO:0000259" key="17">
    <source>
        <dbReference type="Pfam" id="PF01326"/>
    </source>
</evidence>
<sequence length="874" mass="97565">MKRIYAFNEGHADMKALLGGKGANLAEMTHLGLPVPQGFTITTQACLEFLESNNTLLDELKDEISLAVAQLEDKTGKRFNDAENLLLVSVRSGAKFSMPGMMDTILNLGLNDQNVEKLAKLINNQRFAYDCYRRLLQMFANVVYEIDMKHFDRILEQKKKEKHIQYDYDLSADDLQSIIIDYKNVYQQELGFEFPQNVFDQIHEAVKAVFKSWNNHRAIVYRKLNHIPDDLGTAVNIQEMVFGNMSENSGTGVLFTRNPANGEANLYGEYLTNAQGEDVVAGIRTPASINRLKDQFPNIYQEILQYTQKLEKHYHDMQDMEFTIENGKLFILQTRNGKRTAQAAVKIAVDLVQEGILTPQQALLTIDCQSLNTLLHPAFDPSSLEQASLISSMGLPASPGAATGEIVFTADRAKELADQDHSVILVRHETSPEDIVGMHSSKAIVTSQGGMTSHAAVVARGMGKCCVAGCSELEINEDKKTLTYPGGQLNEGDIISADGSTGKLYLGEIKTIATGKNDYFDQVMEWARQYADMEVRMNAETVNDIKTGLQFKANGIGLVRTEHMFFEAQRLIAIRQFLLAKDEPARQTALETIRHFQTEDFSNIFDLMEDKAVVIRLLDAPLHEFLPHSHHEIQQVAQDLHLDADELFDRVQAMKEVNPMMGHRGCRMGMTHPGLYIAQSEAIIRAAIKTAQAGHEVKAEIMIPLVSTQGELKSLKEKIKAHLDQILNQEKVSVDYMIGVMIETPRACFIADKLAEDACFFSFGTNDLTQLSFGYSRDDAGKFLNQYIDQGILEHDPFQTIDTSAVKELIALATQKGRSIKNQLKVGVCGELGGDPKSIESFHEIGLSYVSCSPYRVPIAQLAVAQSSIRHQEK</sequence>
<dbReference type="InterPro" id="IPR018274">
    <property type="entry name" value="PEP_util_AS"/>
</dbReference>
<evidence type="ECO:0000256" key="15">
    <source>
        <dbReference type="SAM" id="Coils"/>
    </source>
</evidence>
<feature type="coiled-coil region" evidence="15">
    <location>
        <begin position="705"/>
        <end position="732"/>
    </location>
</feature>
<comment type="catalytic activity">
    <reaction evidence="11">
        <text>pyruvate + phosphate + ATP = phosphoenolpyruvate + AMP + diphosphate + H(+)</text>
        <dbReference type="Rhea" id="RHEA:10756"/>
        <dbReference type="ChEBI" id="CHEBI:15361"/>
        <dbReference type="ChEBI" id="CHEBI:15378"/>
        <dbReference type="ChEBI" id="CHEBI:30616"/>
        <dbReference type="ChEBI" id="CHEBI:33019"/>
        <dbReference type="ChEBI" id="CHEBI:43474"/>
        <dbReference type="ChEBI" id="CHEBI:58702"/>
        <dbReference type="ChEBI" id="CHEBI:456215"/>
        <dbReference type="EC" id="2.7.9.1"/>
    </reaction>
</comment>
<comment type="caution">
    <text evidence="19">The sequence shown here is derived from an EMBL/GenBank/DDBJ whole genome shotgun (WGS) entry which is preliminary data.</text>
</comment>
<dbReference type="InterPro" id="IPR013815">
    <property type="entry name" value="ATP_grasp_subdomain_1"/>
</dbReference>
<reference evidence="19" key="1">
    <citation type="submission" date="2023-05" db="EMBL/GenBank/DDBJ databases">
        <title>Cataloging the Phylogenetic Diversity of Human Bladder Bacteria.</title>
        <authorList>
            <person name="Du J."/>
        </authorList>
    </citation>
    <scope>NUCLEOTIDE SEQUENCE</scope>
    <source>
        <strain evidence="19">UMB1231</strain>
    </source>
</reference>
<dbReference type="InterPro" id="IPR015813">
    <property type="entry name" value="Pyrv/PenolPyrv_kinase-like_dom"/>
</dbReference>
<dbReference type="SUPFAM" id="SSF56059">
    <property type="entry name" value="Glutathione synthetase ATP-binding domain-like"/>
    <property type="match status" value="1"/>
</dbReference>
<feature type="binding site" evidence="14">
    <location>
        <position position="743"/>
    </location>
    <ligand>
        <name>Mg(2+)</name>
        <dbReference type="ChEBI" id="CHEBI:18420"/>
    </ligand>
</feature>
<feature type="domain" description="PEP-utilising enzyme C-terminal" evidence="18">
    <location>
        <begin position="519"/>
        <end position="867"/>
    </location>
</feature>
<gene>
    <name evidence="19" type="primary">ppdK</name>
    <name evidence="19" type="ORF">QP433_07135</name>
</gene>
<evidence type="ECO:0000256" key="4">
    <source>
        <dbReference type="ARBA" id="ARBA00020138"/>
    </source>
</evidence>
<keyword evidence="7" id="KW-0547">Nucleotide-binding</keyword>
<feature type="binding site" evidence="13">
    <location>
        <position position="765"/>
    </location>
    <ligand>
        <name>substrate</name>
    </ligand>
</feature>